<keyword evidence="10" id="KW-1185">Reference proteome</keyword>
<evidence type="ECO:0000256" key="7">
    <source>
        <dbReference type="RuleBase" id="RU363078"/>
    </source>
</evidence>
<keyword evidence="7" id="KW-0813">Transport</keyword>
<feature type="transmembrane region" description="Helical" evidence="7">
    <location>
        <begin position="117"/>
        <end position="135"/>
    </location>
</feature>
<evidence type="ECO:0000256" key="5">
    <source>
        <dbReference type="ARBA" id="ARBA00023136"/>
    </source>
</evidence>
<dbReference type="Pfam" id="PF05653">
    <property type="entry name" value="Mg_trans_NIPA"/>
    <property type="match status" value="1"/>
</dbReference>
<evidence type="ECO:0000313" key="9">
    <source>
        <dbReference type="EMBL" id="KAI3433545.1"/>
    </source>
</evidence>
<keyword evidence="4 7" id="KW-1133">Transmembrane helix</keyword>
<comment type="similarity">
    <text evidence="2 7">Belongs to the NIPA (TC 2.A.7) family.</text>
</comment>
<dbReference type="InterPro" id="IPR037185">
    <property type="entry name" value="EmrE-like"/>
</dbReference>
<evidence type="ECO:0000256" key="2">
    <source>
        <dbReference type="ARBA" id="ARBA00007001"/>
    </source>
</evidence>
<dbReference type="PANTHER" id="PTHR12570:SF9">
    <property type="entry name" value="MAGNESIUM TRANSPORTER NIPA8-RELATED"/>
    <property type="match status" value="1"/>
</dbReference>
<dbReference type="AlphaFoldDB" id="A0A9D4TSU3"/>
<keyword evidence="7" id="KW-0967">Endosome</keyword>
<keyword evidence="3 7" id="KW-0812">Transmembrane</keyword>
<keyword evidence="7" id="KW-0406">Ion transport</keyword>
<dbReference type="OrthoDB" id="514536at2759"/>
<reference evidence="9" key="2">
    <citation type="submission" date="2020-11" db="EMBL/GenBank/DDBJ databases">
        <authorList>
            <person name="Cecchin M."/>
            <person name="Marcolungo L."/>
            <person name="Rossato M."/>
            <person name="Girolomoni L."/>
            <person name="Cosentino E."/>
            <person name="Cuine S."/>
            <person name="Li-Beisson Y."/>
            <person name="Delledonne M."/>
            <person name="Ballottari M."/>
        </authorList>
    </citation>
    <scope>NUCLEOTIDE SEQUENCE</scope>
    <source>
        <strain evidence="9">211/11P</strain>
        <tissue evidence="9">Whole cell</tissue>
    </source>
</reference>
<dbReference type="PANTHER" id="PTHR12570">
    <property type="match status" value="1"/>
</dbReference>
<organism evidence="9 10">
    <name type="scientific">Chlorella vulgaris</name>
    <name type="common">Green alga</name>
    <dbReference type="NCBI Taxonomy" id="3077"/>
    <lineage>
        <taxon>Eukaryota</taxon>
        <taxon>Viridiplantae</taxon>
        <taxon>Chlorophyta</taxon>
        <taxon>core chlorophytes</taxon>
        <taxon>Trebouxiophyceae</taxon>
        <taxon>Chlorellales</taxon>
        <taxon>Chlorellaceae</taxon>
        <taxon>Chlorella clade</taxon>
        <taxon>Chlorella</taxon>
    </lineage>
</organism>
<comment type="function">
    <text evidence="6 7">Acts as a Mg(2+) transporter. Can also transport other divalent cations such as Fe(2+), Sr(2+), Ba(2+), Mn(2+) and Co(2+) but to a much less extent than Mg(2+).</text>
</comment>
<feature type="transmembrane region" description="Helical" evidence="7">
    <location>
        <begin position="294"/>
        <end position="316"/>
    </location>
</feature>
<feature type="region of interest" description="Disordered" evidence="8">
    <location>
        <begin position="658"/>
        <end position="690"/>
    </location>
</feature>
<comment type="caution">
    <text evidence="9">The sequence shown here is derived from an EMBL/GenBank/DDBJ whole genome shotgun (WGS) entry which is preliminary data.</text>
</comment>
<dbReference type="GO" id="GO:0015095">
    <property type="term" value="F:magnesium ion transmembrane transporter activity"/>
    <property type="evidence" value="ECO:0007669"/>
    <property type="project" value="UniProtKB-UniRule"/>
</dbReference>
<proteinExistence type="inferred from homology"/>
<feature type="transmembrane region" description="Helical" evidence="7">
    <location>
        <begin position="265"/>
        <end position="288"/>
    </location>
</feature>
<feature type="transmembrane region" description="Helical" evidence="7">
    <location>
        <begin position="89"/>
        <end position="108"/>
    </location>
</feature>
<dbReference type="SUPFAM" id="SSF103481">
    <property type="entry name" value="Multidrug resistance efflux transporter EmrE"/>
    <property type="match status" value="1"/>
</dbReference>
<dbReference type="GO" id="GO:0005886">
    <property type="term" value="C:plasma membrane"/>
    <property type="evidence" value="ECO:0007669"/>
    <property type="project" value="UniProtKB-SubCell"/>
</dbReference>
<evidence type="ECO:0000256" key="3">
    <source>
        <dbReference type="ARBA" id="ARBA00022692"/>
    </source>
</evidence>
<evidence type="ECO:0000313" key="10">
    <source>
        <dbReference type="Proteomes" id="UP001055712"/>
    </source>
</evidence>
<gene>
    <name evidence="9" type="ORF">D9Q98_003355</name>
</gene>
<feature type="transmembrane region" description="Helical" evidence="7">
    <location>
        <begin position="155"/>
        <end position="174"/>
    </location>
</feature>
<reference evidence="9" key="1">
    <citation type="journal article" date="2019" name="Plant J.">
        <title>Chlorella vulgaris genome assembly and annotation reveals the molecular basis for metabolic acclimation to high light conditions.</title>
        <authorList>
            <person name="Cecchin M."/>
            <person name="Marcolungo L."/>
            <person name="Rossato M."/>
            <person name="Girolomoni L."/>
            <person name="Cosentino E."/>
            <person name="Cuine S."/>
            <person name="Li-Beisson Y."/>
            <person name="Delledonne M."/>
            <person name="Ballottari M."/>
        </authorList>
    </citation>
    <scope>NUCLEOTIDE SEQUENCE</scope>
    <source>
        <strain evidence="9">211/11P</strain>
    </source>
</reference>
<accession>A0A9D4TSU3</accession>
<comment type="subcellular location">
    <subcellularLocation>
        <location evidence="7">Cell membrane</location>
        <topology evidence="7">Multi-pass membrane protein</topology>
    </subcellularLocation>
    <subcellularLocation>
        <location evidence="7">Early endosome</location>
    </subcellularLocation>
    <subcellularLocation>
        <location evidence="1">Membrane</location>
        <topology evidence="1">Multi-pass membrane protein</topology>
    </subcellularLocation>
</comment>
<comment type="subunit">
    <text evidence="7">Homodimer.</text>
</comment>
<evidence type="ECO:0000256" key="4">
    <source>
        <dbReference type="ARBA" id="ARBA00022989"/>
    </source>
</evidence>
<keyword evidence="7" id="KW-0460">Magnesium</keyword>
<keyword evidence="7" id="KW-1003">Cell membrane</keyword>
<evidence type="ECO:0000256" key="8">
    <source>
        <dbReference type="SAM" id="MobiDB-lite"/>
    </source>
</evidence>
<evidence type="ECO:0000256" key="1">
    <source>
        <dbReference type="ARBA" id="ARBA00004141"/>
    </source>
</evidence>
<evidence type="ECO:0000256" key="6">
    <source>
        <dbReference type="ARBA" id="ARBA00025284"/>
    </source>
</evidence>
<feature type="transmembrane region" description="Helical" evidence="7">
    <location>
        <begin position="195"/>
        <end position="216"/>
    </location>
</feature>
<sequence>MVLWAVGAVINVVGSIMINLGTNVIKLGHTKTGDAILARDGQTPPPKLAQGARNWWRFPGNRVWLGGMLLFTMGNLLNFASFAFAAQSLLSALGVVQFISNIAFARWVNKEKVTRRVVFATAVVCAGCIMLVIFGNHESPTLSTHDMLQLYTKPLYIVYLCVIFTLSPTMYLVYRTGKRAILTDRSGAAVLKWARWMPICYALFAGVIGTQSVLYGKTISMLLRTTISGDSQLGSWYTWVSVLLFVVFAGFWMSRYSKAMKLFPVLCIMPLIQITWVLFSIISGSIYYQEYKTLNALSGSMFGLGVVILLGGVWLLTGGKPAIAHQVEPNSKLSEDEQAEIERLNSKILVAKGAAALFLESEDALVARKLSCLYERQALTHGADGGGTASHTLLMEEGGCRIAAWTGQDKASGKALSDVAIGRPCSDDELAVTSRATSAPGGTPALPPTVQSSLLHDLRADWGVGVGDVAALMRASIGLRADDGETAAFSIWSMPMPCCPSDSFTSTPRSLCVPLRSQRQGPTFRVRSALEAASASSGGGHGVRPGRHLTHSRLAKQLPSEAVISLSADCAAGQTELGSQVGSPSGGVESAWRTNSSCAASVGGLTAPLPSTQAALHLQGTADSALGLESVFAGSVTPGGSASSVHLVAASAGSAIRRPHHPQLPALPPSPLGIGSPGSEMGESEGPTLIPYEMRLRTN</sequence>
<dbReference type="GO" id="GO:0005769">
    <property type="term" value="C:early endosome"/>
    <property type="evidence" value="ECO:0007669"/>
    <property type="project" value="UniProtKB-SubCell"/>
</dbReference>
<protein>
    <recommendedName>
        <fullName evidence="7">Probable magnesium transporter</fullName>
    </recommendedName>
</protein>
<dbReference type="Proteomes" id="UP001055712">
    <property type="component" value="Unassembled WGS sequence"/>
</dbReference>
<dbReference type="EMBL" id="SIDB01000004">
    <property type="protein sequence ID" value="KAI3433545.1"/>
    <property type="molecule type" value="Genomic_DNA"/>
</dbReference>
<feature type="compositionally biased region" description="Low complexity" evidence="8">
    <location>
        <begin position="672"/>
        <end position="686"/>
    </location>
</feature>
<feature type="transmembrane region" description="Helical" evidence="7">
    <location>
        <begin position="236"/>
        <end position="253"/>
    </location>
</feature>
<keyword evidence="5 7" id="KW-0472">Membrane</keyword>
<dbReference type="InterPro" id="IPR008521">
    <property type="entry name" value="Mg_trans_NIPA"/>
</dbReference>
<feature type="transmembrane region" description="Helical" evidence="7">
    <location>
        <begin position="63"/>
        <end position="83"/>
    </location>
</feature>
<name>A0A9D4TSU3_CHLVU</name>